<evidence type="ECO:0000313" key="6">
    <source>
        <dbReference type="EMBL" id="KAK3274399.1"/>
    </source>
</evidence>
<dbReference type="AlphaFoldDB" id="A0AAE0L7B2"/>
<dbReference type="InterPro" id="IPR008928">
    <property type="entry name" value="6-hairpin_glycosidase_sf"/>
</dbReference>
<evidence type="ECO:0000256" key="4">
    <source>
        <dbReference type="ARBA" id="ARBA00031637"/>
    </source>
</evidence>
<dbReference type="InterPro" id="IPR054491">
    <property type="entry name" value="MGH1-like_GH"/>
</dbReference>
<keyword evidence="7" id="KW-1185">Reference proteome</keyword>
<dbReference type="EMBL" id="LGRX02007752">
    <property type="protein sequence ID" value="KAK3274399.1"/>
    <property type="molecule type" value="Genomic_DNA"/>
</dbReference>
<feature type="domain" description="Mannosylglycerate hydrolase MGH1-like glycoside hydrolase" evidence="5">
    <location>
        <begin position="29"/>
        <end position="261"/>
    </location>
</feature>
<name>A0AAE0L7B2_9CHLO</name>
<proteinExistence type="inferred from homology"/>
<evidence type="ECO:0000256" key="1">
    <source>
        <dbReference type="ARBA" id="ARBA00005615"/>
    </source>
</evidence>
<dbReference type="InterPro" id="IPR001661">
    <property type="entry name" value="Glyco_hydro_37"/>
</dbReference>
<reference evidence="6 7" key="1">
    <citation type="journal article" date="2015" name="Genome Biol. Evol.">
        <title>Comparative Genomics of a Bacterivorous Green Alga Reveals Evolutionary Causalities and Consequences of Phago-Mixotrophic Mode of Nutrition.</title>
        <authorList>
            <person name="Burns J.A."/>
            <person name="Paasch A."/>
            <person name="Narechania A."/>
            <person name="Kim E."/>
        </authorList>
    </citation>
    <scope>NUCLEOTIDE SEQUENCE [LARGE SCALE GENOMIC DNA]</scope>
    <source>
        <strain evidence="6 7">PLY_AMNH</strain>
    </source>
</reference>
<dbReference type="Gene3D" id="1.50.10.10">
    <property type="match status" value="1"/>
</dbReference>
<dbReference type="PANTHER" id="PTHR23403">
    <property type="entry name" value="TREHALASE"/>
    <property type="match status" value="1"/>
</dbReference>
<dbReference type="Pfam" id="PF22422">
    <property type="entry name" value="MGH1-like_GH"/>
    <property type="match status" value="1"/>
</dbReference>
<comment type="similarity">
    <text evidence="1">Belongs to the glycosyl hydrolase 37 family.</text>
</comment>
<accession>A0AAE0L7B2</accession>
<comment type="caution">
    <text evidence="6">The sequence shown here is derived from an EMBL/GenBank/DDBJ whole genome shotgun (WGS) entry which is preliminary data.</text>
</comment>
<protein>
    <recommendedName>
        <fullName evidence="2">alpha,alpha-trehalase</fullName>
        <ecNumber evidence="2">3.2.1.28</ecNumber>
    </recommendedName>
    <alternativeName>
        <fullName evidence="3">Alpha,alpha-trehalase</fullName>
    </alternativeName>
    <alternativeName>
        <fullName evidence="4">Alpha,alpha-trehalose glucohydrolase</fullName>
    </alternativeName>
</protein>
<gene>
    <name evidence="6" type="ORF">CYMTET_17410</name>
</gene>
<sequence>MVARTDGLQRCHRLRGAAKSAALYLQWDLKHRSGAQNGTYLLSWKTKYESGMDNSPRFDLGVDFWAVDFSTFFAIECSYLSKIFTLLDDAASAAHWRRIGFKVTSAIHQVLWDSNAQLYMDTWSNGTVSSVRAESAFLPLLLDNLPVSRADAMVAALQDKTDFFTPTGVPSLSMKSLAFCTDMWRGPMWVNYNWLISMGLRKQLREDMVQNLLVRTVDTVKKYYDKYGVVFEFYDSEDRVDPRTLARKGSRSGGVRDYHWTAALIYHIIIDISSHELHDPHKRLYAHLYVFFVMIMPTSIANNTED</sequence>
<evidence type="ECO:0000256" key="2">
    <source>
        <dbReference type="ARBA" id="ARBA00012757"/>
    </source>
</evidence>
<dbReference type="PANTHER" id="PTHR23403:SF1">
    <property type="entry name" value="TREHALASE"/>
    <property type="match status" value="1"/>
</dbReference>
<dbReference type="EC" id="3.2.1.28" evidence="2"/>
<dbReference type="InterPro" id="IPR012341">
    <property type="entry name" value="6hp_glycosidase-like_sf"/>
</dbReference>
<dbReference type="Proteomes" id="UP001190700">
    <property type="component" value="Unassembled WGS sequence"/>
</dbReference>
<organism evidence="6 7">
    <name type="scientific">Cymbomonas tetramitiformis</name>
    <dbReference type="NCBI Taxonomy" id="36881"/>
    <lineage>
        <taxon>Eukaryota</taxon>
        <taxon>Viridiplantae</taxon>
        <taxon>Chlorophyta</taxon>
        <taxon>Pyramimonadophyceae</taxon>
        <taxon>Pyramimonadales</taxon>
        <taxon>Pyramimonadaceae</taxon>
        <taxon>Cymbomonas</taxon>
    </lineage>
</organism>
<dbReference type="GO" id="GO:0004555">
    <property type="term" value="F:alpha,alpha-trehalase activity"/>
    <property type="evidence" value="ECO:0007669"/>
    <property type="project" value="UniProtKB-EC"/>
</dbReference>
<dbReference type="GO" id="GO:0005993">
    <property type="term" value="P:trehalose catabolic process"/>
    <property type="evidence" value="ECO:0007669"/>
    <property type="project" value="TreeGrafter"/>
</dbReference>
<evidence type="ECO:0000259" key="5">
    <source>
        <dbReference type="Pfam" id="PF22422"/>
    </source>
</evidence>
<dbReference type="SUPFAM" id="SSF48208">
    <property type="entry name" value="Six-hairpin glycosidases"/>
    <property type="match status" value="1"/>
</dbReference>
<evidence type="ECO:0000256" key="3">
    <source>
        <dbReference type="ARBA" id="ARBA00030473"/>
    </source>
</evidence>
<evidence type="ECO:0000313" key="7">
    <source>
        <dbReference type="Proteomes" id="UP001190700"/>
    </source>
</evidence>